<organism evidence="2 3">
    <name type="scientific">Zopfia rhizophila CBS 207.26</name>
    <dbReference type="NCBI Taxonomy" id="1314779"/>
    <lineage>
        <taxon>Eukaryota</taxon>
        <taxon>Fungi</taxon>
        <taxon>Dikarya</taxon>
        <taxon>Ascomycota</taxon>
        <taxon>Pezizomycotina</taxon>
        <taxon>Dothideomycetes</taxon>
        <taxon>Dothideomycetes incertae sedis</taxon>
        <taxon>Zopfiaceae</taxon>
        <taxon>Zopfia</taxon>
    </lineage>
</organism>
<protein>
    <recommendedName>
        <fullName evidence="1">Tautomerase cis-CaaD-like domain-containing protein</fullName>
    </recommendedName>
</protein>
<evidence type="ECO:0000259" key="1">
    <source>
        <dbReference type="Pfam" id="PF14832"/>
    </source>
</evidence>
<dbReference type="OrthoDB" id="2129288at2759"/>
<accession>A0A6A6E3P4</accession>
<dbReference type="Pfam" id="PF14832">
    <property type="entry name" value="Tautomerase_3"/>
    <property type="match status" value="1"/>
</dbReference>
<sequence length="157" mass="17736">MPLWIIYHPPTTFTTPQSKAALSKDITTIYTNAKLPAFYVNVIFIPVSPENYYIGGVPRPSPHSSSNPSGQDTSVPWIRITIQNIARRLPDAAARKRFLGMVDAALKPHIEDKGYDWEYNVEETDRDLWKVQGLVPPSQGSEAEALWVKENKPIPYE</sequence>
<reference evidence="2" key="1">
    <citation type="journal article" date="2020" name="Stud. Mycol.">
        <title>101 Dothideomycetes genomes: a test case for predicting lifestyles and emergence of pathogens.</title>
        <authorList>
            <person name="Haridas S."/>
            <person name="Albert R."/>
            <person name="Binder M."/>
            <person name="Bloem J."/>
            <person name="Labutti K."/>
            <person name="Salamov A."/>
            <person name="Andreopoulos B."/>
            <person name="Baker S."/>
            <person name="Barry K."/>
            <person name="Bills G."/>
            <person name="Bluhm B."/>
            <person name="Cannon C."/>
            <person name="Castanera R."/>
            <person name="Culley D."/>
            <person name="Daum C."/>
            <person name="Ezra D."/>
            <person name="Gonzalez J."/>
            <person name="Henrissat B."/>
            <person name="Kuo A."/>
            <person name="Liang C."/>
            <person name="Lipzen A."/>
            <person name="Lutzoni F."/>
            <person name="Magnuson J."/>
            <person name="Mondo S."/>
            <person name="Nolan M."/>
            <person name="Ohm R."/>
            <person name="Pangilinan J."/>
            <person name="Park H.-J."/>
            <person name="Ramirez L."/>
            <person name="Alfaro M."/>
            <person name="Sun H."/>
            <person name="Tritt A."/>
            <person name="Yoshinaga Y."/>
            <person name="Zwiers L.-H."/>
            <person name="Turgeon B."/>
            <person name="Goodwin S."/>
            <person name="Spatafora J."/>
            <person name="Crous P."/>
            <person name="Grigoriev I."/>
        </authorList>
    </citation>
    <scope>NUCLEOTIDE SEQUENCE</scope>
    <source>
        <strain evidence="2">CBS 207.26</strain>
    </source>
</reference>
<dbReference type="InterPro" id="IPR028116">
    <property type="entry name" value="Cis-CaaD-like"/>
</dbReference>
<dbReference type="InterPro" id="IPR014347">
    <property type="entry name" value="Tautomerase/MIF_sf"/>
</dbReference>
<gene>
    <name evidence="2" type="ORF">K469DRAFT_707854</name>
</gene>
<evidence type="ECO:0000313" key="3">
    <source>
        <dbReference type="Proteomes" id="UP000800200"/>
    </source>
</evidence>
<feature type="domain" description="Tautomerase cis-CaaD-like" evidence="1">
    <location>
        <begin position="1"/>
        <end position="152"/>
    </location>
</feature>
<keyword evidence="3" id="KW-1185">Reference proteome</keyword>
<dbReference type="SUPFAM" id="SSF55331">
    <property type="entry name" value="Tautomerase/MIF"/>
    <property type="match status" value="1"/>
</dbReference>
<dbReference type="AlphaFoldDB" id="A0A6A6E3P4"/>
<name>A0A6A6E3P4_9PEZI</name>
<dbReference type="EMBL" id="ML994633">
    <property type="protein sequence ID" value="KAF2185625.1"/>
    <property type="molecule type" value="Genomic_DNA"/>
</dbReference>
<dbReference type="Gene3D" id="3.30.429.10">
    <property type="entry name" value="Macrophage Migration Inhibitory Factor"/>
    <property type="match status" value="1"/>
</dbReference>
<evidence type="ECO:0000313" key="2">
    <source>
        <dbReference type="EMBL" id="KAF2185625.1"/>
    </source>
</evidence>
<dbReference type="Proteomes" id="UP000800200">
    <property type="component" value="Unassembled WGS sequence"/>
</dbReference>
<proteinExistence type="predicted"/>